<dbReference type="SMART" id="SM00662">
    <property type="entry name" value="RPOLD"/>
    <property type="match status" value="1"/>
</dbReference>
<proteinExistence type="inferred from homology"/>
<dbReference type="SUPFAM" id="SSF56553">
    <property type="entry name" value="Insert subdomain of RNA polymerase alpha subunit"/>
    <property type="match status" value="1"/>
</dbReference>
<keyword evidence="3 8" id="KW-0240">DNA-directed RNA polymerase</keyword>
<gene>
    <name evidence="8" type="ORF">BC936DRAFT_144978</name>
</gene>
<comment type="subcellular location">
    <subcellularLocation>
        <location evidence="1">Nucleus</location>
    </subcellularLocation>
</comment>
<dbReference type="OrthoDB" id="270173at2759"/>
<reference evidence="8 9" key="1">
    <citation type="journal article" date="2018" name="New Phytol.">
        <title>Phylogenomics of Endogonaceae and evolution of mycorrhizas within Mucoromycota.</title>
        <authorList>
            <person name="Chang Y."/>
            <person name="Desiro A."/>
            <person name="Na H."/>
            <person name="Sandor L."/>
            <person name="Lipzen A."/>
            <person name="Clum A."/>
            <person name="Barry K."/>
            <person name="Grigoriev I.V."/>
            <person name="Martin F.M."/>
            <person name="Stajich J.E."/>
            <person name="Smith M.E."/>
            <person name="Bonito G."/>
            <person name="Spatafora J.W."/>
        </authorList>
    </citation>
    <scope>NUCLEOTIDE SEQUENCE [LARGE SCALE GENOMIC DNA]</scope>
    <source>
        <strain evidence="8 9">GMNB39</strain>
    </source>
</reference>
<keyword evidence="9" id="KW-1185">Reference proteome</keyword>
<dbReference type="InterPro" id="IPR011262">
    <property type="entry name" value="DNA-dir_RNA_pol_insert"/>
</dbReference>
<dbReference type="PANTHER" id="PTHR11800:SF13">
    <property type="entry name" value="DNA-DIRECTED RNA POLYMERASES I AND III SUBUNIT RPAC1"/>
    <property type="match status" value="1"/>
</dbReference>
<dbReference type="GO" id="GO:0003677">
    <property type="term" value="F:DNA binding"/>
    <property type="evidence" value="ECO:0007669"/>
    <property type="project" value="InterPro"/>
</dbReference>
<dbReference type="GO" id="GO:0005736">
    <property type="term" value="C:RNA polymerase I complex"/>
    <property type="evidence" value="ECO:0007669"/>
    <property type="project" value="TreeGrafter"/>
</dbReference>
<organism evidence="8 9">
    <name type="scientific">Jimgerdemannia flammicorona</name>
    <dbReference type="NCBI Taxonomy" id="994334"/>
    <lineage>
        <taxon>Eukaryota</taxon>
        <taxon>Fungi</taxon>
        <taxon>Fungi incertae sedis</taxon>
        <taxon>Mucoromycota</taxon>
        <taxon>Mucoromycotina</taxon>
        <taxon>Endogonomycetes</taxon>
        <taxon>Endogonales</taxon>
        <taxon>Endogonaceae</taxon>
        <taxon>Jimgerdemannia</taxon>
    </lineage>
</organism>
<evidence type="ECO:0000256" key="1">
    <source>
        <dbReference type="ARBA" id="ARBA00004123"/>
    </source>
</evidence>
<comment type="similarity">
    <text evidence="6">Belongs to the archaeal Rpo3/eukaryotic RPB3 RNA polymerase subunit family.</text>
</comment>
<dbReference type="PANTHER" id="PTHR11800">
    <property type="entry name" value="DNA-DIRECTED RNA POLYMERASE"/>
    <property type="match status" value="1"/>
</dbReference>
<dbReference type="GO" id="GO:0006351">
    <property type="term" value="P:DNA-templated transcription"/>
    <property type="evidence" value="ECO:0007669"/>
    <property type="project" value="InterPro"/>
</dbReference>
<dbReference type="InterPro" id="IPR050518">
    <property type="entry name" value="Rpo3/RPB3_RNA_Pol_subunit"/>
</dbReference>
<dbReference type="SUPFAM" id="SSF55257">
    <property type="entry name" value="RBP11-like subunits of RNA polymerase"/>
    <property type="match status" value="1"/>
</dbReference>
<dbReference type="Pfam" id="PF01000">
    <property type="entry name" value="RNA_pol_A_bac"/>
    <property type="match status" value="1"/>
</dbReference>
<dbReference type="GO" id="GO:0003899">
    <property type="term" value="F:DNA-directed RNA polymerase activity"/>
    <property type="evidence" value="ECO:0007669"/>
    <property type="project" value="InterPro"/>
</dbReference>
<evidence type="ECO:0000256" key="4">
    <source>
        <dbReference type="ARBA" id="ARBA00023163"/>
    </source>
</evidence>
<dbReference type="InterPro" id="IPR001514">
    <property type="entry name" value="DNA-dir_RNA_pol_30-40kDasu_CS"/>
</dbReference>
<evidence type="ECO:0000256" key="5">
    <source>
        <dbReference type="ARBA" id="ARBA00023242"/>
    </source>
</evidence>
<name>A0A433DB85_9FUNG</name>
<dbReference type="Pfam" id="PF01193">
    <property type="entry name" value="RNA_pol_L"/>
    <property type="match status" value="1"/>
</dbReference>
<dbReference type="FunFam" id="2.170.120.12:FF:000003">
    <property type="entry name" value="Dna-directed rna polymerases i and iii subunit"/>
    <property type="match status" value="1"/>
</dbReference>
<comment type="caution">
    <text evidence="8">The sequence shown here is derived from an EMBL/GenBank/DDBJ whole genome shotgun (WGS) entry which is preliminary data.</text>
</comment>
<dbReference type="Gene3D" id="2.170.120.12">
    <property type="entry name" value="DNA-directed RNA polymerase, insert domain"/>
    <property type="match status" value="1"/>
</dbReference>
<feature type="domain" description="DNA-directed RNA polymerase RpoA/D/Rpb3-type" evidence="7">
    <location>
        <begin position="58"/>
        <end position="324"/>
    </location>
</feature>
<dbReference type="GO" id="GO:0005666">
    <property type="term" value="C:RNA polymerase III complex"/>
    <property type="evidence" value="ECO:0007669"/>
    <property type="project" value="TreeGrafter"/>
</dbReference>
<dbReference type="AlphaFoldDB" id="A0A433DB85"/>
<keyword evidence="4" id="KW-0804">Transcription</keyword>
<evidence type="ECO:0000256" key="2">
    <source>
        <dbReference type="ARBA" id="ARBA00022083"/>
    </source>
</evidence>
<dbReference type="InterPro" id="IPR036603">
    <property type="entry name" value="RBP11-like"/>
</dbReference>
<dbReference type="Gene3D" id="3.30.1360.10">
    <property type="entry name" value="RNA polymerase, RBP11-like subunit"/>
    <property type="match status" value="1"/>
</dbReference>
<dbReference type="GO" id="GO:0055029">
    <property type="term" value="C:nuclear DNA-directed RNA polymerase complex"/>
    <property type="evidence" value="ECO:0007669"/>
    <property type="project" value="UniProtKB-ARBA"/>
</dbReference>
<evidence type="ECO:0000313" key="9">
    <source>
        <dbReference type="Proteomes" id="UP000268093"/>
    </source>
</evidence>
<dbReference type="InterPro" id="IPR033901">
    <property type="entry name" value="RNAPI/III_AC40"/>
</dbReference>
<dbReference type="InterPro" id="IPR022842">
    <property type="entry name" value="RNAP_Rpo3/Rpb3/RPAC1"/>
</dbReference>
<accession>A0A433DB85</accession>
<protein>
    <recommendedName>
        <fullName evidence="2">DNA-directed RNA polymerases I and III subunit RPAC1</fullName>
    </recommendedName>
</protein>
<dbReference type="InterPro" id="IPR036643">
    <property type="entry name" value="RNApol_insert_sf"/>
</dbReference>
<evidence type="ECO:0000256" key="6">
    <source>
        <dbReference type="ARBA" id="ARBA00025804"/>
    </source>
</evidence>
<dbReference type="CDD" id="cd07032">
    <property type="entry name" value="RNAP_I_II_AC40"/>
    <property type="match status" value="1"/>
</dbReference>
<sequence>MASNPELLRTRVLIERDKISNVSPSDYPHHYPGVDNSWSLENFKNNFKAKINRMSKNEMEFDLIGIDASIANAFRRILIAEVPTMAIEMVYIMNNTSIIQDEVLAHRLGLIPVQANPTLFDYKNSEESPTDLNTIVFKLKIKCENNLDASPDEQDPQKKYKNSNVYSGDLIWEPKGDQIERFKDDPIKPVLDDILIAKLRPGQELDIEMHCTKATASYRLLPEIILKKEITGDLADKFAACFAEGVVEVVTEDGVKKAKVVNPRKDTVSREVLRHSEFQDIVKLTRVRDHFIFNIESTGAILPQELFLQAIQVLIEKAKYVKVALANVTASDT</sequence>
<keyword evidence="5" id="KW-0539">Nucleus</keyword>
<dbReference type="EMBL" id="RBNI01003726">
    <property type="protein sequence ID" value="RUP48089.1"/>
    <property type="molecule type" value="Genomic_DNA"/>
</dbReference>
<evidence type="ECO:0000256" key="3">
    <source>
        <dbReference type="ARBA" id="ARBA00022478"/>
    </source>
</evidence>
<dbReference type="InterPro" id="IPR011263">
    <property type="entry name" value="DNA-dir_RNA_pol_RpoA/D/Rpb3"/>
</dbReference>
<evidence type="ECO:0000259" key="7">
    <source>
        <dbReference type="SMART" id="SM00662"/>
    </source>
</evidence>
<dbReference type="GO" id="GO:0046983">
    <property type="term" value="F:protein dimerization activity"/>
    <property type="evidence" value="ECO:0007669"/>
    <property type="project" value="InterPro"/>
</dbReference>
<dbReference type="PROSITE" id="PS00446">
    <property type="entry name" value="RNA_POL_D_30KD"/>
    <property type="match status" value="1"/>
</dbReference>
<dbReference type="HAMAP" id="MF_00320">
    <property type="entry name" value="RNApol_arch_Rpo3"/>
    <property type="match status" value="1"/>
</dbReference>
<evidence type="ECO:0000313" key="8">
    <source>
        <dbReference type="EMBL" id="RUP48089.1"/>
    </source>
</evidence>
<dbReference type="Proteomes" id="UP000268093">
    <property type="component" value="Unassembled WGS sequence"/>
</dbReference>